<evidence type="ECO:0000256" key="3">
    <source>
        <dbReference type="ARBA" id="ARBA00022475"/>
    </source>
</evidence>
<dbReference type="STRING" id="1128398.Curi_c17410"/>
<dbReference type="InterPro" id="IPR022645">
    <property type="entry name" value="SecD/SecF_bac"/>
</dbReference>
<reference evidence="14 15" key="1">
    <citation type="journal article" date="2012" name="PLoS ONE">
        <title>The purine-utilizing bacterium Clostridium acidurici 9a: a genome-guided metabolic reconsideration.</title>
        <authorList>
            <person name="Hartwich K."/>
            <person name="Poehlein A."/>
            <person name="Daniel R."/>
        </authorList>
    </citation>
    <scope>NUCLEOTIDE SEQUENCE [LARGE SCALE GENOMIC DNA]</scope>
    <source>
        <strain evidence="15">ATCC 7906 / DSM 604 / BCRC 14475 / CIP 104303 / KCTC 5404 / NCIMB 10678 / 9a</strain>
    </source>
</reference>
<evidence type="ECO:0000256" key="12">
    <source>
        <dbReference type="HAMAP-Rule" id="MF_01464"/>
    </source>
</evidence>
<evidence type="ECO:0000313" key="15">
    <source>
        <dbReference type="Proteomes" id="UP000006094"/>
    </source>
</evidence>
<comment type="similarity">
    <text evidence="11">In the N-terminal section; belongs to the SecD/SecF family. SecD subfamily.</text>
</comment>
<dbReference type="GO" id="GO:0005886">
    <property type="term" value="C:plasma membrane"/>
    <property type="evidence" value="ECO:0007669"/>
    <property type="project" value="UniProtKB-SubCell"/>
</dbReference>
<evidence type="ECO:0000256" key="8">
    <source>
        <dbReference type="ARBA" id="ARBA00023136"/>
    </source>
</evidence>
<dbReference type="NCBIfam" id="TIGR00966">
    <property type="entry name" value="transloc_SecF"/>
    <property type="match status" value="1"/>
</dbReference>
<dbReference type="NCBIfam" id="TIGR00916">
    <property type="entry name" value="2A0604s01"/>
    <property type="match status" value="1"/>
</dbReference>
<dbReference type="OrthoDB" id="9805019at2"/>
<name>K0AY86_GOTA9</name>
<dbReference type="InterPro" id="IPR022813">
    <property type="entry name" value="SecD/SecF_arch_bac"/>
</dbReference>
<evidence type="ECO:0000256" key="6">
    <source>
        <dbReference type="ARBA" id="ARBA00022989"/>
    </source>
</evidence>
<evidence type="ECO:0000256" key="1">
    <source>
        <dbReference type="ARBA" id="ARBA00004651"/>
    </source>
</evidence>
<comment type="subunit">
    <text evidence="12">Forms a complex with SecD. Part of the essential Sec protein translocation apparatus which comprises SecA, SecYEG and auxiliary proteins SecDF. Other proteins may also be involved.</text>
</comment>
<evidence type="ECO:0000259" key="13">
    <source>
        <dbReference type="Pfam" id="PF02355"/>
    </source>
</evidence>
<sequence>MNFIKHRNIFFIISIVTIVIGMALIGVRGLNYGIDFTGGTLIQIDLEKQVPVNEVKKIVSEFDKNASVIHAGKNKEEVIIKSSLSLSRKESGEIFNKFKEKYNLKADQPKQVQAIGASMGNEIRNKALLSIVISSIGILIYITFRFEIDFGLSAIISLVHDILLMFSIYSIFKFPIDSTFIAAILTIIGYSINDTIIIFDRIRENLKITNTRDYENLINSSIKQTIRRTLGTSFTTLVTITLLYVLGVEAIKEFTLPLIIGILIGTYSSIFVASPIWYILKTKKSQTN</sequence>
<dbReference type="PANTHER" id="PTHR30081">
    <property type="entry name" value="PROTEIN-EXPORT MEMBRANE PROTEIN SEC"/>
    <property type="match status" value="1"/>
</dbReference>
<dbReference type="eggNOG" id="COG0341">
    <property type="taxonomic scope" value="Bacteria"/>
</dbReference>
<keyword evidence="4 12" id="KW-0812">Transmembrane</keyword>
<dbReference type="InterPro" id="IPR022646">
    <property type="entry name" value="SecD/SecF_CS"/>
</dbReference>
<keyword evidence="5 12" id="KW-0653">Protein transport</keyword>
<keyword evidence="8 12" id="KW-0472">Membrane</keyword>
<dbReference type="InterPro" id="IPR055344">
    <property type="entry name" value="SecD_SecF_C_bact"/>
</dbReference>
<keyword evidence="3 12" id="KW-1003">Cell membrane</keyword>
<comment type="similarity">
    <text evidence="10">In the C-terminal section; belongs to the SecD/SecF family. SecF subfamily.</text>
</comment>
<evidence type="ECO:0000256" key="7">
    <source>
        <dbReference type="ARBA" id="ARBA00023010"/>
    </source>
</evidence>
<dbReference type="Proteomes" id="UP000006094">
    <property type="component" value="Chromosome"/>
</dbReference>
<dbReference type="PATRIC" id="fig|1128398.3.peg.1787"/>
<dbReference type="GO" id="GO:0065002">
    <property type="term" value="P:intracellular protein transmembrane transport"/>
    <property type="evidence" value="ECO:0007669"/>
    <property type="project" value="UniProtKB-UniRule"/>
</dbReference>
<comment type="similarity">
    <text evidence="12">Belongs to the SecD/SecF family. SecF subfamily.</text>
</comment>
<dbReference type="InterPro" id="IPR005665">
    <property type="entry name" value="SecF_bac"/>
</dbReference>
<dbReference type="GO" id="GO:0006605">
    <property type="term" value="P:protein targeting"/>
    <property type="evidence" value="ECO:0007669"/>
    <property type="project" value="UniProtKB-UniRule"/>
</dbReference>
<feature type="transmembrane region" description="Helical" evidence="12">
    <location>
        <begin position="229"/>
        <end position="246"/>
    </location>
</feature>
<proteinExistence type="inferred from homology"/>
<keyword evidence="15" id="KW-1185">Reference proteome</keyword>
<feature type="transmembrane region" description="Helical" evidence="12">
    <location>
        <begin position="258"/>
        <end position="280"/>
    </location>
</feature>
<organism evidence="14 15">
    <name type="scientific">Gottschalkia acidurici (strain ATCC 7906 / DSM 604 / BCRC 14475 / CIP 104303 / KCTC 5404 / NCIMB 10678 / 9a)</name>
    <name type="common">Clostridium acidurici</name>
    <dbReference type="NCBI Taxonomy" id="1128398"/>
    <lineage>
        <taxon>Bacteria</taxon>
        <taxon>Bacillati</taxon>
        <taxon>Bacillota</taxon>
        <taxon>Tissierellia</taxon>
        <taxon>Tissierellales</taxon>
        <taxon>Gottschalkiaceae</taxon>
        <taxon>Gottschalkia</taxon>
    </lineage>
</organism>
<dbReference type="FunFam" id="1.20.1640.10:FF:000024">
    <property type="entry name" value="Multifunctional fusion protein"/>
    <property type="match status" value="1"/>
</dbReference>
<dbReference type="SUPFAM" id="SSF82866">
    <property type="entry name" value="Multidrug efflux transporter AcrB transmembrane domain"/>
    <property type="match status" value="1"/>
</dbReference>
<accession>K0AY86</accession>
<dbReference type="Pfam" id="PF07549">
    <property type="entry name" value="Sec_GG"/>
    <property type="match status" value="1"/>
</dbReference>
<dbReference type="PANTHER" id="PTHR30081:SF8">
    <property type="entry name" value="PROTEIN TRANSLOCASE SUBUNIT SECF"/>
    <property type="match status" value="1"/>
</dbReference>
<keyword evidence="2 12" id="KW-0813">Transport</keyword>
<evidence type="ECO:0000256" key="4">
    <source>
        <dbReference type="ARBA" id="ARBA00022692"/>
    </source>
</evidence>
<dbReference type="Gene3D" id="1.20.1640.10">
    <property type="entry name" value="Multidrug efflux transporter AcrB transmembrane domain"/>
    <property type="match status" value="1"/>
</dbReference>
<feature type="transmembrane region" description="Helical" evidence="12">
    <location>
        <begin position="9"/>
        <end position="27"/>
    </location>
</feature>
<evidence type="ECO:0000256" key="10">
    <source>
        <dbReference type="ARBA" id="ARBA00060856"/>
    </source>
</evidence>
<dbReference type="HAMAP" id="MF_01464_B">
    <property type="entry name" value="SecF_B"/>
    <property type="match status" value="1"/>
</dbReference>
<dbReference type="Pfam" id="PF02355">
    <property type="entry name" value="SecD_SecF_C"/>
    <property type="match status" value="1"/>
</dbReference>
<dbReference type="RefSeq" id="WP_014967884.1">
    <property type="nucleotide sequence ID" value="NC_018664.1"/>
</dbReference>
<gene>
    <name evidence="12 14" type="primary">secF</name>
    <name evidence="14" type="ordered locus">Curi_c17410</name>
</gene>
<evidence type="ECO:0000256" key="11">
    <source>
        <dbReference type="ARBA" id="ARBA00061053"/>
    </source>
</evidence>
<comment type="subcellular location">
    <subcellularLocation>
        <location evidence="1 12">Cell membrane</location>
        <topology evidence="1 12">Multi-pass membrane protein</topology>
    </subcellularLocation>
</comment>
<feature type="domain" description="Protein export membrane protein SecD/SecF C-terminal" evidence="13">
    <location>
        <begin position="107"/>
        <end position="282"/>
    </location>
</feature>
<dbReference type="PRINTS" id="PR01755">
    <property type="entry name" value="SECFTRNLCASE"/>
</dbReference>
<dbReference type="GO" id="GO:0015450">
    <property type="term" value="F:protein-transporting ATPase activity"/>
    <property type="evidence" value="ECO:0007669"/>
    <property type="project" value="InterPro"/>
</dbReference>
<dbReference type="EMBL" id="CP003326">
    <property type="protein sequence ID" value="AFS78748.1"/>
    <property type="molecule type" value="Genomic_DNA"/>
</dbReference>
<comment type="function">
    <text evidence="9 12">Part of the Sec protein translocase complex. Interacts with the SecYEG preprotein conducting channel. SecDF uses the proton motive force (PMF) to complete protein translocation after the ATP-dependent function of SecA.</text>
</comment>
<dbReference type="GO" id="GO:0043952">
    <property type="term" value="P:protein transport by the Sec complex"/>
    <property type="evidence" value="ECO:0007669"/>
    <property type="project" value="UniProtKB-UniRule"/>
</dbReference>
<evidence type="ECO:0000256" key="9">
    <source>
        <dbReference type="ARBA" id="ARBA00059018"/>
    </source>
</evidence>
<keyword evidence="6 12" id="KW-1133">Transmembrane helix</keyword>
<feature type="transmembrane region" description="Helical" evidence="12">
    <location>
        <begin position="127"/>
        <end position="144"/>
    </location>
</feature>
<dbReference type="AlphaFoldDB" id="K0AY86"/>
<evidence type="ECO:0000256" key="5">
    <source>
        <dbReference type="ARBA" id="ARBA00022927"/>
    </source>
</evidence>
<dbReference type="KEGG" id="cad:Curi_c17410"/>
<comment type="caution">
    <text evidence="12">Lacks conserved residue(s) required for the propagation of feature annotation.</text>
</comment>
<dbReference type="InterPro" id="IPR048634">
    <property type="entry name" value="SecD_SecF_C"/>
</dbReference>
<evidence type="ECO:0000256" key="2">
    <source>
        <dbReference type="ARBA" id="ARBA00022448"/>
    </source>
</evidence>
<protein>
    <recommendedName>
        <fullName evidence="12">Protein-export membrane protein SecF</fullName>
    </recommendedName>
</protein>
<keyword evidence="7 12" id="KW-0811">Translocation</keyword>
<feature type="transmembrane region" description="Helical" evidence="12">
    <location>
        <begin position="151"/>
        <end position="172"/>
    </location>
</feature>
<dbReference type="HOGENOM" id="CLU_050012_0_1_9"/>
<evidence type="ECO:0000313" key="14">
    <source>
        <dbReference type="EMBL" id="AFS78748.1"/>
    </source>
</evidence>